<gene>
    <name evidence="4 5" type="primary">fliW</name>
    <name evidence="5" type="ORF">ACFSUE_01720</name>
</gene>
<organism evidence="5 6">
    <name type="scientific">Sporolactobacillus shoreicorticis</name>
    <dbReference type="NCBI Taxonomy" id="1923877"/>
    <lineage>
        <taxon>Bacteria</taxon>
        <taxon>Bacillati</taxon>
        <taxon>Bacillota</taxon>
        <taxon>Bacilli</taxon>
        <taxon>Bacillales</taxon>
        <taxon>Sporolactobacillaceae</taxon>
        <taxon>Sporolactobacillus</taxon>
    </lineage>
</organism>
<dbReference type="InterPro" id="IPR024046">
    <property type="entry name" value="Flagellar_assmbl_FliW_dom_sf"/>
</dbReference>
<sequence>MIIQTKYFGEQEIKEKDIILFSSGLPGFAHDHRFIIQPFGEAFSILQSVDDADVAFIVTSPFYYFENYSVDLPDHFVEQLEVRSQEDVAVWVIISVHNPFSDSTVNLNAPIIINIHKKFGKQYIPERSDYSLRMPLNGQLQEKKV</sequence>
<evidence type="ECO:0000313" key="6">
    <source>
        <dbReference type="Proteomes" id="UP001597399"/>
    </source>
</evidence>
<reference evidence="6" key="1">
    <citation type="journal article" date="2019" name="Int. J. Syst. Evol. Microbiol.">
        <title>The Global Catalogue of Microorganisms (GCM) 10K type strain sequencing project: providing services to taxonomists for standard genome sequencing and annotation.</title>
        <authorList>
            <consortium name="The Broad Institute Genomics Platform"/>
            <consortium name="The Broad Institute Genome Sequencing Center for Infectious Disease"/>
            <person name="Wu L."/>
            <person name="Ma J."/>
        </authorList>
    </citation>
    <scope>NUCLEOTIDE SEQUENCE [LARGE SCALE GENOMIC DNA]</scope>
    <source>
        <strain evidence="6">TISTR 2466</strain>
    </source>
</reference>
<dbReference type="InterPro" id="IPR003775">
    <property type="entry name" value="Flagellar_assembly_factor_FliW"/>
</dbReference>
<dbReference type="RefSeq" id="WP_253059302.1">
    <property type="nucleotide sequence ID" value="NZ_JAMXWM010000004.1"/>
</dbReference>
<keyword evidence="5" id="KW-0969">Cilium</keyword>
<dbReference type="Proteomes" id="UP001597399">
    <property type="component" value="Unassembled WGS sequence"/>
</dbReference>
<keyword evidence="2 4" id="KW-1005">Bacterial flagellum biogenesis</keyword>
<keyword evidence="4" id="KW-0143">Chaperone</keyword>
<comment type="subunit">
    <text evidence="4">Interacts with translational regulator CsrA and flagellin(s).</text>
</comment>
<accession>A0ABW5RZ43</accession>
<dbReference type="EMBL" id="JBHUMQ010000003">
    <property type="protein sequence ID" value="MFD2692363.1"/>
    <property type="molecule type" value="Genomic_DNA"/>
</dbReference>
<keyword evidence="1 4" id="KW-0963">Cytoplasm</keyword>
<dbReference type="HAMAP" id="MF_01185">
    <property type="entry name" value="FliW"/>
    <property type="match status" value="1"/>
</dbReference>
<name>A0ABW5RZ43_9BACL</name>
<dbReference type="NCBIfam" id="NF009793">
    <property type="entry name" value="PRK13285.1-1"/>
    <property type="match status" value="1"/>
</dbReference>
<proteinExistence type="inferred from homology"/>
<comment type="function">
    <text evidence="4">Acts as an anti-CsrA protein, binds CsrA and prevents it from repressing translation of its target genes, one of which is flagellin. Binds to flagellin and participates in the assembly of the flagellum.</text>
</comment>
<evidence type="ECO:0000256" key="2">
    <source>
        <dbReference type="ARBA" id="ARBA00022795"/>
    </source>
</evidence>
<comment type="caution">
    <text evidence="5">The sequence shown here is derived from an EMBL/GenBank/DDBJ whole genome shotgun (WGS) entry which is preliminary data.</text>
</comment>
<evidence type="ECO:0000313" key="5">
    <source>
        <dbReference type="EMBL" id="MFD2692363.1"/>
    </source>
</evidence>
<evidence type="ECO:0000256" key="1">
    <source>
        <dbReference type="ARBA" id="ARBA00022490"/>
    </source>
</evidence>
<evidence type="ECO:0000256" key="4">
    <source>
        <dbReference type="HAMAP-Rule" id="MF_01185"/>
    </source>
</evidence>
<comment type="similarity">
    <text evidence="4">Belongs to the FliW family.</text>
</comment>
<dbReference type="Pfam" id="PF02623">
    <property type="entry name" value="FliW"/>
    <property type="match status" value="1"/>
</dbReference>
<keyword evidence="5" id="KW-0966">Cell projection</keyword>
<evidence type="ECO:0000256" key="3">
    <source>
        <dbReference type="ARBA" id="ARBA00022845"/>
    </source>
</evidence>
<dbReference type="Gene3D" id="2.30.290.10">
    <property type="entry name" value="BH3618-like"/>
    <property type="match status" value="1"/>
</dbReference>
<dbReference type="SUPFAM" id="SSF141457">
    <property type="entry name" value="BH3618-like"/>
    <property type="match status" value="1"/>
</dbReference>
<keyword evidence="5" id="KW-0282">Flagellum</keyword>
<dbReference type="PANTHER" id="PTHR39190:SF1">
    <property type="entry name" value="FLAGELLAR ASSEMBLY FACTOR FLIW"/>
    <property type="match status" value="1"/>
</dbReference>
<keyword evidence="6" id="KW-1185">Reference proteome</keyword>
<keyword evidence="3 4" id="KW-0810">Translation regulation</keyword>
<protein>
    <recommendedName>
        <fullName evidence="4">Flagellar assembly factor FliW</fullName>
    </recommendedName>
</protein>
<comment type="subcellular location">
    <subcellularLocation>
        <location evidence="4">Cytoplasm</location>
    </subcellularLocation>
</comment>
<dbReference type="PANTHER" id="PTHR39190">
    <property type="entry name" value="FLAGELLAR ASSEMBLY FACTOR FLIW"/>
    <property type="match status" value="1"/>
</dbReference>